<dbReference type="AlphaFoldDB" id="A0A8S0X1F0"/>
<protein>
    <submittedName>
        <fullName evidence="1">Uncharacterized protein</fullName>
    </submittedName>
</protein>
<dbReference type="Proteomes" id="UP001071230">
    <property type="component" value="Unassembled WGS sequence"/>
</dbReference>
<reference evidence="1" key="2">
    <citation type="submission" date="2020-01" db="EMBL/GenBank/DDBJ databases">
        <authorList>
            <person name="Hornung B."/>
        </authorList>
    </citation>
    <scope>NUCLEOTIDE SEQUENCE</scope>
    <source>
        <strain evidence="1">PacBioINE</strain>
    </source>
</reference>
<proteinExistence type="predicted"/>
<evidence type="ECO:0000313" key="3">
    <source>
        <dbReference type="Proteomes" id="UP001071230"/>
    </source>
</evidence>
<evidence type="ECO:0000313" key="1">
    <source>
        <dbReference type="EMBL" id="CAA7603101.1"/>
    </source>
</evidence>
<dbReference type="EMBL" id="LR746496">
    <property type="protein sequence ID" value="CAA7603101.1"/>
    <property type="molecule type" value="Genomic_DNA"/>
</dbReference>
<dbReference type="EMBL" id="CDGJ01000002">
    <property type="protein sequence ID" value="CEJ05661.1"/>
    <property type="molecule type" value="Genomic_DNA"/>
</dbReference>
<organism evidence="1">
    <name type="scientific">Acididesulfobacillus acetoxydans</name>
    <dbReference type="NCBI Taxonomy" id="1561005"/>
    <lineage>
        <taxon>Bacteria</taxon>
        <taxon>Bacillati</taxon>
        <taxon>Bacillota</taxon>
        <taxon>Clostridia</taxon>
        <taxon>Eubacteriales</taxon>
        <taxon>Peptococcaceae</taxon>
        <taxon>Acididesulfobacillus</taxon>
    </lineage>
</organism>
<evidence type="ECO:0000313" key="2">
    <source>
        <dbReference type="EMBL" id="CEJ05661.1"/>
    </source>
</evidence>
<dbReference type="Proteomes" id="UP000836597">
    <property type="component" value="Chromosome"/>
</dbReference>
<keyword evidence="3" id="KW-1185">Reference proteome</keyword>
<reference evidence="2" key="1">
    <citation type="submission" date="2014-11" db="EMBL/GenBank/DDBJ databases">
        <authorList>
            <person name="Hornung B.V."/>
        </authorList>
    </citation>
    <scope>NUCLEOTIDE SEQUENCE</scope>
    <source>
        <strain evidence="2">INE</strain>
    </source>
</reference>
<gene>
    <name evidence="2" type="ORF">DEACI_0035</name>
    <name evidence="1" type="ORF">DEACI_3924</name>
</gene>
<name>A0A8S0X1F0_9FIRM</name>
<accession>A0A8S0X1F0</accession>
<sequence>MLYRLYPQTNQTRMFREKNSRSKIPYCTVNKMRELYPGGDFVIIGEIGNFKEVFGGQDVLMISAGKAIPIFPRGSLMKPLEWIAGYVAVGENTYVAAVRSIIPTFLRRRKRRSVKL</sequence>
<dbReference type="KEGG" id="aacx:DEACI_3924"/>